<accession>A0ABN2X7U2</accession>
<dbReference type="InterPro" id="IPR006162">
    <property type="entry name" value="Ppantetheine_attach_site"/>
</dbReference>
<feature type="domain" description="Carrier" evidence="4">
    <location>
        <begin position="973"/>
        <end position="1048"/>
    </location>
</feature>
<evidence type="ECO:0000256" key="1">
    <source>
        <dbReference type="ARBA" id="ARBA00001957"/>
    </source>
</evidence>
<dbReference type="PANTHER" id="PTHR45527">
    <property type="entry name" value="NONRIBOSOMAL PEPTIDE SYNTHETASE"/>
    <property type="match status" value="1"/>
</dbReference>
<dbReference type="InterPro" id="IPR010071">
    <property type="entry name" value="AA_adenyl_dom"/>
</dbReference>
<dbReference type="CDD" id="cd19540">
    <property type="entry name" value="LCL_NRPS-like"/>
    <property type="match status" value="1"/>
</dbReference>
<dbReference type="InterPro" id="IPR025110">
    <property type="entry name" value="AMP-bd_C"/>
</dbReference>
<dbReference type="InterPro" id="IPR036736">
    <property type="entry name" value="ACP-like_sf"/>
</dbReference>
<dbReference type="PROSITE" id="PS50075">
    <property type="entry name" value="CARRIER"/>
    <property type="match status" value="1"/>
</dbReference>
<dbReference type="InterPro" id="IPR001242">
    <property type="entry name" value="Condensation_dom"/>
</dbReference>
<dbReference type="InterPro" id="IPR029058">
    <property type="entry name" value="AB_hydrolase_fold"/>
</dbReference>
<sequence length="1063" mass="114818">MFPMSFAQQRLWFFNRLEGQSPAYNVPLVVRMTGALDVPALEAALADVVARHESLRTMFGESEGEPSQWVLPADGAGPAVRGSEVEEDRVDAVLRGLAAEPFDLDGDAPVRAHLLRVSDGSHVLLLVMHHIVCDGWSMTPLLRDLGSAYNARSAGRAPDWEPLPVRYSDYTLWQQDLLGDEDDPDSVARQQLDHWREALAGLPDELGLPYDRARPAVASYRGLEVGFHLPAATHAGLLDIARATRGTLFMVVQAAVAALLSRLGAGTDIPLGTAIAGRTDRALDDLVGLFINTQVLRADVSGPVTFEELVRRVRETSLDAYANQDLPFERIVEELNPARSRSRHPLFQVGLELHGGTLALELDGVDTAVELLKMSQAKFDLSVVMVERTSRDGSPEGISGTVEYATDLFEAATVEAFVQRLVRLLDAVVEAPGRDLGSFDLLAPDERERLDRWSATDRELSDRTVLDLFEDRAALVPDRTALVAGGERTTYAELNTRTNRLAHHLIGLGVGPETPVAVAMPRTTDAVVAWLAVGKSGGVYVPIDPQSPAERVRDIVDDARAAVLVTTESVVAGLGGPAGLPVLVTDHRRREGPAHNPTDADRAEPLLPDHAAYVIHTSGSTGRPKGVTVLHRALTNLWTFHTGVTFPPPAGPEDRLRVALSASLAFDTSWEGVLAMIAGHELHLLDESTRRDPARMVDYLRTHGIGQIDVTPSLAQQLLAEGLLAGDAAPRTLMLGGEAVSEALWSELRAAPRTTVYNYYGPSEFCVEASGCALSEHATATIGRPVHNSRVYVLDEHLNRVPPGVLGEIYLAGANLGRGYLGRAAMTAERFVADPFGAPGGRMYRSGDLARWTPDGFLHFVGRSDDQVKLRGFRIEPGEIRTVLAACRDLADCAVVVREDVPGEKRLVAYVVPAEDGTVDVDGLRAAVAAKLPDYMVPAAFVVLDALPLTRNAKLDRRALPAPDYGARSAGRPATTDREKTVAALFAEILKVETVSLDDNFFELGGHSLLATRLVNRIRTVVGAEVDLMRLFDDPTVAGVVASLEQQAPGAAAPRPKLVRRAL</sequence>
<dbReference type="SUPFAM" id="SSF56801">
    <property type="entry name" value="Acetyl-CoA synthetase-like"/>
    <property type="match status" value="1"/>
</dbReference>
<dbReference type="InterPro" id="IPR023213">
    <property type="entry name" value="CAT-like_dom_sf"/>
</dbReference>
<gene>
    <name evidence="5" type="ORF">GCM10009759_45380</name>
</gene>
<dbReference type="InterPro" id="IPR020845">
    <property type="entry name" value="AMP-binding_CS"/>
</dbReference>
<dbReference type="Pfam" id="PF13193">
    <property type="entry name" value="AMP-binding_C"/>
    <property type="match status" value="1"/>
</dbReference>
<dbReference type="Pfam" id="PF00501">
    <property type="entry name" value="AMP-binding"/>
    <property type="match status" value="1"/>
</dbReference>
<evidence type="ECO:0000313" key="5">
    <source>
        <dbReference type="EMBL" id="GAA2106812.1"/>
    </source>
</evidence>
<dbReference type="SMART" id="SM00823">
    <property type="entry name" value="PKS_PP"/>
    <property type="match status" value="1"/>
</dbReference>
<evidence type="ECO:0000259" key="4">
    <source>
        <dbReference type="PROSITE" id="PS50075"/>
    </source>
</evidence>
<protein>
    <recommendedName>
        <fullName evidence="4">Carrier domain-containing protein</fullName>
    </recommendedName>
</protein>
<dbReference type="SUPFAM" id="SSF52777">
    <property type="entry name" value="CoA-dependent acyltransferases"/>
    <property type="match status" value="2"/>
</dbReference>
<dbReference type="PANTHER" id="PTHR45527:SF1">
    <property type="entry name" value="FATTY ACID SYNTHASE"/>
    <property type="match status" value="1"/>
</dbReference>
<dbReference type="Gene3D" id="3.40.50.980">
    <property type="match status" value="2"/>
</dbReference>
<dbReference type="Gene3D" id="3.30.559.30">
    <property type="entry name" value="Nonribosomal peptide synthetase, condensation domain"/>
    <property type="match status" value="1"/>
</dbReference>
<dbReference type="InterPro" id="IPR000873">
    <property type="entry name" value="AMP-dep_synth/lig_dom"/>
</dbReference>
<comment type="caution">
    <text evidence="5">The sequence shown here is derived from an EMBL/GenBank/DDBJ whole genome shotgun (WGS) entry which is preliminary data.</text>
</comment>
<comment type="cofactor">
    <cofactor evidence="1">
        <name>pantetheine 4'-phosphate</name>
        <dbReference type="ChEBI" id="CHEBI:47942"/>
    </cofactor>
</comment>
<dbReference type="InterPro" id="IPR020806">
    <property type="entry name" value="PKS_PP-bd"/>
</dbReference>
<evidence type="ECO:0000313" key="6">
    <source>
        <dbReference type="Proteomes" id="UP001500897"/>
    </source>
</evidence>
<dbReference type="Pfam" id="PF00550">
    <property type="entry name" value="PP-binding"/>
    <property type="match status" value="1"/>
</dbReference>
<organism evidence="5 6">
    <name type="scientific">Kitasatospora saccharophila</name>
    <dbReference type="NCBI Taxonomy" id="407973"/>
    <lineage>
        <taxon>Bacteria</taxon>
        <taxon>Bacillati</taxon>
        <taxon>Actinomycetota</taxon>
        <taxon>Actinomycetes</taxon>
        <taxon>Kitasatosporales</taxon>
        <taxon>Streptomycetaceae</taxon>
        <taxon>Kitasatospora</taxon>
    </lineage>
</organism>
<dbReference type="Gene3D" id="2.30.38.10">
    <property type="entry name" value="Luciferase, Domain 3"/>
    <property type="match status" value="1"/>
</dbReference>
<dbReference type="PROSITE" id="PS00012">
    <property type="entry name" value="PHOSPHOPANTETHEINE"/>
    <property type="match status" value="1"/>
</dbReference>
<dbReference type="NCBIfam" id="TIGR01733">
    <property type="entry name" value="AA-adenyl-dom"/>
    <property type="match status" value="1"/>
</dbReference>
<dbReference type="Gene3D" id="3.30.559.10">
    <property type="entry name" value="Chloramphenicol acetyltransferase-like domain"/>
    <property type="match status" value="1"/>
</dbReference>
<dbReference type="CDD" id="cd05930">
    <property type="entry name" value="A_NRPS"/>
    <property type="match status" value="1"/>
</dbReference>
<keyword evidence="3" id="KW-0597">Phosphoprotein</keyword>
<dbReference type="Gene3D" id="3.40.50.1820">
    <property type="entry name" value="alpha/beta hydrolase"/>
    <property type="match status" value="1"/>
</dbReference>
<dbReference type="InterPro" id="IPR009081">
    <property type="entry name" value="PP-bd_ACP"/>
</dbReference>
<keyword evidence="2" id="KW-0596">Phosphopantetheine</keyword>
<dbReference type="PROSITE" id="PS00455">
    <property type="entry name" value="AMP_BINDING"/>
    <property type="match status" value="1"/>
</dbReference>
<evidence type="ECO:0000256" key="3">
    <source>
        <dbReference type="ARBA" id="ARBA00022553"/>
    </source>
</evidence>
<dbReference type="SUPFAM" id="SSF47336">
    <property type="entry name" value="ACP-like"/>
    <property type="match status" value="1"/>
</dbReference>
<dbReference type="Proteomes" id="UP001500897">
    <property type="component" value="Unassembled WGS sequence"/>
</dbReference>
<dbReference type="Pfam" id="PF00668">
    <property type="entry name" value="Condensation"/>
    <property type="match status" value="1"/>
</dbReference>
<evidence type="ECO:0000256" key="2">
    <source>
        <dbReference type="ARBA" id="ARBA00022450"/>
    </source>
</evidence>
<reference evidence="5 6" key="1">
    <citation type="journal article" date="2019" name="Int. J. Syst. Evol. Microbiol.">
        <title>The Global Catalogue of Microorganisms (GCM) 10K type strain sequencing project: providing services to taxonomists for standard genome sequencing and annotation.</title>
        <authorList>
            <consortium name="The Broad Institute Genomics Platform"/>
            <consortium name="The Broad Institute Genome Sequencing Center for Infectious Disease"/>
            <person name="Wu L."/>
            <person name="Ma J."/>
        </authorList>
    </citation>
    <scope>NUCLEOTIDE SEQUENCE [LARGE SCALE GENOMIC DNA]</scope>
    <source>
        <strain evidence="5 6">JCM 14559</strain>
    </source>
</reference>
<proteinExistence type="predicted"/>
<dbReference type="Gene3D" id="3.30.300.30">
    <property type="match status" value="1"/>
</dbReference>
<dbReference type="InterPro" id="IPR045851">
    <property type="entry name" value="AMP-bd_C_sf"/>
</dbReference>
<dbReference type="EMBL" id="BAAANS010000031">
    <property type="protein sequence ID" value="GAA2106812.1"/>
    <property type="molecule type" value="Genomic_DNA"/>
</dbReference>
<name>A0ABN2X7U2_9ACTN</name>
<keyword evidence="6" id="KW-1185">Reference proteome</keyword>